<sequence length="216" mass="24796">MIESYQKLLLQNKAWVKQKNLDDQDFFSDLSKIQKPDFFWIGCSDSRVPANEITGTDPGEIFVHRNIANMVVHTDMNMLSALDYAINVLEVKHVIVCGHYGCGGVRAALSKKQYGLIDNWIRHIKDVHHTHHDEIEAIDNPHEKEKRFIELNVVEQVNALSKTSIIQNAWRQRQSPFIHGWVYDLETGYIKDLQISLNDSSSIPAVYQFDAHSPQA</sequence>
<evidence type="ECO:0000256" key="3">
    <source>
        <dbReference type="ARBA" id="ARBA00022723"/>
    </source>
</evidence>
<evidence type="ECO:0000256" key="5">
    <source>
        <dbReference type="ARBA" id="ARBA00023239"/>
    </source>
</evidence>
<feature type="binding site" evidence="9">
    <location>
        <position position="102"/>
    </location>
    <ligand>
        <name>Zn(2+)</name>
        <dbReference type="ChEBI" id="CHEBI:29105"/>
    </ligand>
</feature>
<dbReference type="GO" id="GO:0015976">
    <property type="term" value="P:carbon utilization"/>
    <property type="evidence" value="ECO:0007669"/>
    <property type="project" value="InterPro"/>
</dbReference>
<feature type="binding site" evidence="9">
    <location>
        <position position="43"/>
    </location>
    <ligand>
        <name>Zn(2+)</name>
        <dbReference type="ChEBI" id="CHEBI:29105"/>
    </ligand>
</feature>
<keyword evidence="4 9" id="KW-0862">Zinc</keyword>
<dbReference type="AlphaFoldDB" id="A0A2G8T3S8"/>
<evidence type="ECO:0000256" key="8">
    <source>
        <dbReference type="ARBA" id="ARBA00082533"/>
    </source>
</evidence>
<dbReference type="SUPFAM" id="SSF53056">
    <property type="entry name" value="beta-carbonic anhydrase, cab"/>
    <property type="match status" value="1"/>
</dbReference>
<dbReference type="CDD" id="cd00883">
    <property type="entry name" value="beta_CA_cladeA"/>
    <property type="match status" value="1"/>
</dbReference>
<name>A0A2G8T3S8_9BURK</name>
<protein>
    <recommendedName>
        <fullName evidence="6">Carbonic anhydrase 2</fullName>
        <ecNumber evidence="2">4.2.1.1</ecNumber>
    </recommendedName>
    <alternativeName>
        <fullName evidence="8">Carbonate dehydratase 2</fullName>
    </alternativeName>
</protein>
<comment type="catalytic activity">
    <reaction evidence="7">
        <text>hydrogencarbonate + H(+) = CO2 + H2O</text>
        <dbReference type="Rhea" id="RHEA:10748"/>
        <dbReference type="ChEBI" id="CHEBI:15377"/>
        <dbReference type="ChEBI" id="CHEBI:15378"/>
        <dbReference type="ChEBI" id="CHEBI:16526"/>
        <dbReference type="ChEBI" id="CHEBI:17544"/>
        <dbReference type="EC" id="4.2.1.1"/>
    </reaction>
</comment>
<dbReference type="GO" id="GO:0004089">
    <property type="term" value="F:carbonate dehydratase activity"/>
    <property type="evidence" value="ECO:0007669"/>
    <property type="project" value="UniProtKB-EC"/>
</dbReference>
<accession>A0A2G8T3S8</accession>
<comment type="cofactor">
    <cofactor evidence="9">
        <name>Zn(2+)</name>
        <dbReference type="ChEBI" id="CHEBI:29105"/>
    </cofactor>
    <text evidence="9">Binds 1 zinc ion per subunit.</text>
</comment>
<dbReference type="PANTHER" id="PTHR11002">
    <property type="entry name" value="CARBONIC ANHYDRASE"/>
    <property type="match status" value="1"/>
</dbReference>
<comment type="caution">
    <text evidence="10">The sequence shown here is derived from an EMBL/GenBank/DDBJ whole genome shotgun (WGS) entry which is preliminary data.</text>
</comment>
<evidence type="ECO:0000256" key="1">
    <source>
        <dbReference type="ARBA" id="ARBA00006217"/>
    </source>
</evidence>
<feature type="binding site" evidence="9">
    <location>
        <position position="45"/>
    </location>
    <ligand>
        <name>Zn(2+)</name>
        <dbReference type="ChEBI" id="CHEBI:29105"/>
    </ligand>
</feature>
<feature type="binding site" evidence="9">
    <location>
        <position position="99"/>
    </location>
    <ligand>
        <name>Zn(2+)</name>
        <dbReference type="ChEBI" id="CHEBI:29105"/>
    </ligand>
</feature>
<dbReference type="InterPro" id="IPR036874">
    <property type="entry name" value="Carbonic_anhydrase_sf"/>
</dbReference>
<keyword evidence="11" id="KW-1185">Reference proteome</keyword>
<evidence type="ECO:0000313" key="10">
    <source>
        <dbReference type="EMBL" id="PIL40691.1"/>
    </source>
</evidence>
<dbReference type="InterPro" id="IPR001765">
    <property type="entry name" value="Carbonic_anhydrase"/>
</dbReference>
<dbReference type="InterPro" id="IPR015892">
    <property type="entry name" value="Carbonic_anhydrase_CS"/>
</dbReference>
<evidence type="ECO:0000256" key="9">
    <source>
        <dbReference type="PIRSR" id="PIRSR601765-1"/>
    </source>
</evidence>
<dbReference type="OrthoDB" id="9797527at2"/>
<proteinExistence type="inferred from homology"/>
<organism evidence="10 11">
    <name type="scientific">Massilia psychrophila</name>
    <dbReference type="NCBI Taxonomy" id="1603353"/>
    <lineage>
        <taxon>Bacteria</taxon>
        <taxon>Pseudomonadati</taxon>
        <taxon>Pseudomonadota</taxon>
        <taxon>Betaproteobacteria</taxon>
        <taxon>Burkholderiales</taxon>
        <taxon>Oxalobacteraceae</taxon>
        <taxon>Telluria group</taxon>
        <taxon>Massilia</taxon>
    </lineage>
</organism>
<dbReference type="SMART" id="SM00947">
    <property type="entry name" value="Pro_CA"/>
    <property type="match status" value="1"/>
</dbReference>
<dbReference type="RefSeq" id="WP_099915071.1">
    <property type="nucleotide sequence ID" value="NZ_BMHS01000002.1"/>
</dbReference>
<dbReference type="EMBL" id="PDOB01000006">
    <property type="protein sequence ID" value="PIL40691.1"/>
    <property type="molecule type" value="Genomic_DNA"/>
</dbReference>
<keyword evidence="3 9" id="KW-0479">Metal-binding</keyword>
<dbReference type="Pfam" id="PF00484">
    <property type="entry name" value="Pro_CA"/>
    <property type="match status" value="1"/>
</dbReference>
<evidence type="ECO:0000256" key="2">
    <source>
        <dbReference type="ARBA" id="ARBA00012925"/>
    </source>
</evidence>
<dbReference type="PANTHER" id="PTHR11002:SF76">
    <property type="entry name" value="CARBONIC ANHYDRASE"/>
    <property type="match status" value="1"/>
</dbReference>
<dbReference type="FunFam" id="3.40.1050.10:FF:000001">
    <property type="entry name" value="Carbonic anhydrase"/>
    <property type="match status" value="1"/>
</dbReference>
<reference evidence="10 11" key="1">
    <citation type="submission" date="2017-10" db="EMBL/GenBank/DDBJ databases">
        <title>Massilia psychrophilum sp. nov., a novel purple-pigmented bacterium isolated from Tianshan glacier, Xinjiang Municipality, China.</title>
        <authorList>
            <person name="Wang H."/>
        </authorList>
    </citation>
    <scope>NUCLEOTIDE SEQUENCE [LARGE SCALE GENOMIC DNA]</scope>
    <source>
        <strain evidence="10 11">JCM 30813</strain>
    </source>
</reference>
<evidence type="ECO:0000256" key="6">
    <source>
        <dbReference type="ARBA" id="ARBA00039351"/>
    </source>
</evidence>
<dbReference type="EC" id="4.2.1.1" evidence="2"/>
<gene>
    <name evidence="10" type="ORF">CR103_05830</name>
</gene>
<evidence type="ECO:0000256" key="7">
    <source>
        <dbReference type="ARBA" id="ARBA00048348"/>
    </source>
</evidence>
<dbReference type="GO" id="GO:0008270">
    <property type="term" value="F:zinc ion binding"/>
    <property type="evidence" value="ECO:0007669"/>
    <property type="project" value="InterPro"/>
</dbReference>
<evidence type="ECO:0000313" key="11">
    <source>
        <dbReference type="Proteomes" id="UP000228593"/>
    </source>
</evidence>
<comment type="similarity">
    <text evidence="1">Belongs to the beta-class carbonic anhydrase family.</text>
</comment>
<dbReference type="Gene3D" id="3.40.1050.10">
    <property type="entry name" value="Carbonic anhydrase"/>
    <property type="match status" value="1"/>
</dbReference>
<keyword evidence="5" id="KW-0456">Lyase</keyword>
<evidence type="ECO:0000256" key="4">
    <source>
        <dbReference type="ARBA" id="ARBA00022833"/>
    </source>
</evidence>
<dbReference type="Proteomes" id="UP000228593">
    <property type="component" value="Unassembled WGS sequence"/>
</dbReference>
<dbReference type="PROSITE" id="PS00704">
    <property type="entry name" value="PROK_CO2_ANHYDRASE_1"/>
    <property type="match status" value="1"/>
</dbReference>